<dbReference type="Proteomes" id="UP000275727">
    <property type="component" value="Chromosome"/>
</dbReference>
<keyword evidence="1" id="KW-0732">Signal</keyword>
<reference evidence="3 5" key="1">
    <citation type="submission" date="2018-06" db="EMBL/GenBank/DDBJ databases">
        <title>Complete Genome Sequence of the Microcystin-Degrading Bacterium Sphingosinicella microcystinivorans Strain B-9.</title>
        <authorList>
            <person name="Jin H."/>
            <person name="Nishizawa T."/>
            <person name="Guo Y."/>
            <person name="Nishizawa A."/>
            <person name="Park H."/>
            <person name="Kato H."/>
            <person name="Tsuji K."/>
            <person name="Harada K."/>
        </authorList>
    </citation>
    <scope>NUCLEOTIDE SEQUENCE [LARGE SCALE GENOMIC DNA]</scope>
    <source>
        <strain evidence="3 5">B9</strain>
    </source>
</reference>
<dbReference type="KEGG" id="smic:SmB9_11010"/>
<dbReference type="InterPro" id="IPR025411">
    <property type="entry name" value="DUF4136"/>
</dbReference>
<name>A0AAD1D444_SPHMI</name>
<dbReference type="PROSITE" id="PS51257">
    <property type="entry name" value="PROKAR_LIPOPROTEIN"/>
    <property type="match status" value="1"/>
</dbReference>
<keyword evidence="6" id="KW-1185">Reference proteome</keyword>
<evidence type="ECO:0000313" key="6">
    <source>
        <dbReference type="Proteomes" id="UP000276029"/>
    </source>
</evidence>
<evidence type="ECO:0000259" key="2">
    <source>
        <dbReference type="Pfam" id="PF13590"/>
    </source>
</evidence>
<evidence type="ECO:0000313" key="4">
    <source>
        <dbReference type="EMBL" id="RKS90530.1"/>
    </source>
</evidence>
<feature type="signal peptide" evidence="1">
    <location>
        <begin position="1"/>
        <end position="23"/>
    </location>
</feature>
<reference evidence="4 6" key="2">
    <citation type="submission" date="2018-10" db="EMBL/GenBank/DDBJ databases">
        <title>Genomic Encyclopedia of Type Strains, Phase IV (KMG-IV): sequencing the most valuable type-strain genomes for metagenomic binning, comparative biology and taxonomic classification.</title>
        <authorList>
            <person name="Goeker M."/>
        </authorList>
    </citation>
    <scope>NUCLEOTIDE SEQUENCE [LARGE SCALE GENOMIC DNA]</scope>
    <source>
        <strain evidence="4 6">DSM 19791</strain>
    </source>
</reference>
<dbReference type="RefSeq" id="WP_160119103.1">
    <property type="nucleotide sequence ID" value="NZ_AP018711.1"/>
</dbReference>
<evidence type="ECO:0000313" key="3">
    <source>
        <dbReference type="EMBL" id="BBE33443.1"/>
    </source>
</evidence>
<dbReference type="EMBL" id="AP018711">
    <property type="protein sequence ID" value="BBE33443.1"/>
    <property type="molecule type" value="Genomic_DNA"/>
</dbReference>
<accession>A0AAD1D444</accession>
<feature type="domain" description="DUF4136" evidence="2">
    <location>
        <begin position="46"/>
        <end position="186"/>
    </location>
</feature>
<proteinExistence type="predicted"/>
<dbReference type="Pfam" id="PF13590">
    <property type="entry name" value="DUF4136"/>
    <property type="match status" value="1"/>
</dbReference>
<evidence type="ECO:0000256" key="1">
    <source>
        <dbReference type="SAM" id="SignalP"/>
    </source>
</evidence>
<dbReference type="EMBL" id="RBWX01000007">
    <property type="protein sequence ID" value="RKS90530.1"/>
    <property type="molecule type" value="Genomic_DNA"/>
</dbReference>
<protein>
    <submittedName>
        <fullName evidence="4">Uncharacterized protein DUF4136</fullName>
    </submittedName>
</protein>
<gene>
    <name evidence="4" type="ORF">DFR51_0059</name>
    <name evidence="3" type="ORF">SmB9_11010</name>
</gene>
<evidence type="ECO:0000313" key="5">
    <source>
        <dbReference type="Proteomes" id="UP000275727"/>
    </source>
</evidence>
<sequence length="197" mass="20296">MQKQALALTALALLAACATNRFEADVTRFHMAQPGLRGSVYLEPLDKAATGTLEFQNYASAVGAELAEHGFTVAPAREGAEYIGVLAYGQSTREGVGGGSPITIGIGGGTFGKNVGVGLGTSFGIGEKKTKETAINMLALKIERASDKSVLWEGRAVAEAGSTTRYGPLAAAVPALADALLRDFPGTSGQTVTYKSQ</sequence>
<dbReference type="AlphaFoldDB" id="A0AAD1D444"/>
<feature type="chain" id="PRO_5042020471" evidence="1">
    <location>
        <begin position="24"/>
        <end position="197"/>
    </location>
</feature>
<dbReference type="Proteomes" id="UP000276029">
    <property type="component" value="Unassembled WGS sequence"/>
</dbReference>
<organism evidence="3 5">
    <name type="scientific">Sphingosinicella microcystinivorans</name>
    <dbReference type="NCBI Taxonomy" id="335406"/>
    <lineage>
        <taxon>Bacteria</taxon>
        <taxon>Pseudomonadati</taxon>
        <taxon>Pseudomonadota</taxon>
        <taxon>Alphaproteobacteria</taxon>
        <taxon>Sphingomonadales</taxon>
        <taxon>Sphingosinicellaceae</taxon>
        <taxon>Sphingosinicella</taxon>
    </lineage>
</organism>